<dbReference type="AlphaFoldDB" id="A0A4R1NH84"/>
<dbReference type="GO" id="GO:0016740">
    <property type="term" value="F:transferase activity"/>
    <property type="evidence" value="ECO:0007669"/>
    <property type="project" value="UniProtKB-KW"/>
</dbReference>
<dbReference type="InterPro" id="IPR036928">
    <property type="entry name" value="AS_sf"/>
</dbReference>
<organism evidence="3 4">
    <name type="scientific">Sodalis ligni</name>
    <dbReference type="NCBI Taxonomy" id="2697027"/>
    <lineage>
        <taxon>Bacteria</taxon>
        <taxon>Pseudomonadati</taxon>
        <taxon>Pseudomonadota</taxon>
        <taxon>Gammaproteobacteria</taxon>
        <taxon>Enterobacterales</taxon>
        <taxon>Bruguierivoracaceae</taxon>
        <taxon>Sodalis</taxon>
    </lineage>
</organism>
<comment type="caution">
    <text evidence="3">The sequence shown here is derived from an EMBL/GenBank/DDBJ whole genome shotgun (WGS) entry which is preliminary data.</text>
</comment>
<keyword evidence="3" id="KW-0808">Transferase</keyword>
<dbReference type="Proteomes" id="UP000294555">
    <property type="component" value="Unassembled WGS sequence"/>
</dbReference>
<dbReference type="Pfam" id="PF01425">
    <property type="entry name" value="Amidase"/>
    <property type="match status" value="1"/>
</dbReference>
<dbReference type="InterPro" id="IPR023631">
    <property type="entry name" value="Amidase_dom"/>
</dbReference>
<proteinExistence type="inferred from homology"/>
<reference evidence="3 4" key="1">
    <citation type="submission" date="2019-02" db="EMBL/GenBank/DDBJ databases">
        <title>Investigation of anaerobic lignin degradation for improved lignocellulosic biofuels.</title>
        <authorList>
            <person name="Deangelis K."/>
        </authorList>
    </citation>
    <scope>NUCLEOTIDE SEQUENCE [LARGE SCALE GENOMIC DNA]</scope>
    <source>
        <strain evidence="3 4">159R</strain>
    </source>
</reference>
<dbReference type="SUPFAM" id="SSF75304">
    <property type="entry name" value="Amidase signature (AS) enzymes"/>
    <property type="match status" value="1"/>
</dbReference>
<comment type="similarity">
    <text evidence="1">Belongs to the amidase family.</text>
</comment>
<feature type="domain" description="Amidase" evidence="2">
    <location>
        <begin position="26"/>
        <end position="455"/>
    </location>
</feature>
<dbReference type="PANTHER" id="PTHR11895:SF7">
    <property type="entry name" value="GLUTAMYL-TRNA(GLN) AMIDOTRANSFERASE SUBUNIT A, MITOCHONDRIAL"/>
    <property type="match status" value="1"/>
</dbReference>
<name>A0A4R1NH84_9GAMM</name>
<protein>
    <submittedName>
        <fullName evidence="3">Aspartyl-tRNA(Asn)/glutamyl-tRNA(Gln) amidotransferase subunit A</fullName>
    </submittedName>
</protein>
<evidence type="ECO:0000313" key="4">
    <source>
        <dbReference type="Proteomes" id="UP000294555"/>
    </source>
</evidence>
<dbReference type="EMBL" id="SJOI01000001">
    <property type="protein sequence ID" value="TCL03500.1"/>
    <property type="molecule type" value="Genomic_DNA"/>
</dbReference>
<sequence length="487" mass="53124">MAEELLQLGSAEQAELIRQRKISPVDLVESSFRCIERWDPVLHAWITTDRERALEKARQAEKEITGGLYRGPLHGLPFGVKDQMHALGFPTTLGTRVLNEDETVAPCNAAVIEKLTEAGAILIGKQNLHEFGKGGTINFAYGEPRNPWNPDYSASSSSTGSGIAAAAGMCSFSIGEDTGGSIRGPAAFNGVVGLRPTFGRVSRFGAVMEGYTTDVLGPICRRVADAAQIMTAISGYDARDNLSSRHSDLDFMPEPGKSLKGLKLGIVREIAYNDSTSDEVSAAFETSIELLRQLGAEVTVISLPLTLFAVPLILLSLDADVAAWFVSKYLRDRYDRFDTGTRTRLAAASLIPATVYNRAMRGRFLARRQLLDAFNQVDILVCPTVPTAPKPIDQMQERLDTGDDAVRRLMERRIGLYPFSLANVPAISLPMGFSRQGLPLALQFAGRPFDEKTVLQVADSYERSAGWHAVKPDLAKTVAGFMAQENR</sequence>
<accession>A0A4R1NH84</accession>
<evidence type="ECO:0000259" key="2">
    <source>
        <dbReference type="Pfam" id="PF01425"/>
    </source>
</evidence>
<evidence type="ECO:0000313" key="3">
    <source>
        <dbReference type="EMBL" id="TCL03500.1"/>
    </source>
</evidence>
<dbReference type="InterPro" id="IPR000120">
    <property type="entry name" value="Amidase"/>
</dbReference>
<dbReference type="PANTHER" id="PTHR11895">
    <property type="entry name" value="TRANSAMIDASE"/>
    <property type="match status" value="1"/>
</dbReference>
<gene>
    <name evidence="3" type="ORF">EZJ58_1573</name>
</gene>
<dbReference type="Gene3D" id="3.90.1300.10">
    <property type="entry name" value="Amidase signature (AS) domain"/>
    <property type="match status" value="1"/>
</dbReference>
<dbReference type="OrthoDB" id="9811471at2"/>
<keyword evidence="4" id="KW-1185">Reference proteome</keyword>
<dbReference type="RefSeq" id="WP_132922362.1">
    <property type="nucleotide sequence ID" value="NZ_SJOI01000001.1"/>
</dbReference>
<evidence type="ECO:0000256" key="1">
    <source>
        <dbReference type="ARBA" id="ARBA00009199"/>
    </source>
</evidence>